<feature type="transmembrane region" description="Helical" evidence="6">
    <location>
        <begin position="478"/>
        <end position="498"/>
    </location>
</feature>
<evidence type="ECO:0000256" key="5">
    <source>
        <dbReference type="ARBA" id="ARBA00023136"/>
    </source>
</evidence>
<name>A0ABT4X7V9_9BACI</name>
<keyword evidence="5 6" id="KW-0472">Membrane</keyword>
<evidence type="ECO:0000256" key="6">
    <source>
        <dbReference type="SAM" id="Phobius"/>
    </source>
</evidence>
<evidence type="ECO:0000256" key="3">
    <source>
        <dbReference type="ARBA" id="ARBA00022692"/>
    </source>
</evidence>
<evidence type="ECO:0000256" key="2">
    <source>
        <dbReference type="ARBA" id="ARBA00022475"/>
    </source>
</evidence>
<accession>A0ABT4X7V9</accession>
<gene>
    <name evidence="7" type="ORF">PJ311_17695</name>
</gene>
<feature type="transmembrane region" description="Helical" evidence="6">
    <location>
        <begin position="188"/>
        <end position="210"/>
    </location>
</feature>
<feature type="transmembrane region" description="Helical" evidence="6">
    <location>
        <begin position="161"/>
        <end position="176"/>
    </location>
</feature>
<feature type="transmembrane region" description="Helical" evidence="6">
    <location>
        <begin position="442"/>
        <end position="466"/>
    </location>
</feature>
<sequence>MRTLSDQKRQIWQGAFVLSLAGIFSKVLSAGYRVPFQNIVGDVGFYIYQQVYPLLGISVVLVTVGFPVTISKIMNDYEVENQAKILRISMMFLSGIGLSFFLILFAGAKGIAGLMGDPDLEQVIRAVSFSYLLLPFISFFRGYFQGRQWMLPTAFSQMGEQLVRVTVILLLTWWLVKQDFSLYDTGAGAAFASFVGGLAAFIILAKFWVTRDRRHRSGVSNLNTKTVIRQLSLYTMTICVSSLMLILIQLVDAFNLYSLLLDHGLDKLEAKHIKGVYDRGQPLLQLGTVFAVSVATALVPTLTKARKQQETELVQIKVQYAMKTSLTLGIGAAVGLICILDPVNMMLFKNSEGTTALQIFSLSIFFASFAMTITAVLQGCGHPFFPAVSVLLGTVMKTVLNVMLIPSFGIEGAALATAISFAFVALLNFLKLKRKSLTKLSDYKMSGVVISAFTMLMVLLAWLYIFEMVIDAESRWKAAIESLTAVVLGGVTYLYSIIKLKVYSDEELELLPFAIHLSSFKRERGE</sequence>
<feature type="transmembrane region" description="Helical" evidence="6">
    <location>
        <begin position="91"/>
        <end position="111"/>
    </location>
</feature>
<feature type="transmembrane region" description="Helical" evidence="6">
    <location>
        <begin position="52"/>
        <end position="70"/>
    </location>
</feature>
<evidence type="ECO:0000313" key="7">
    <source>
        <dbReference type="EMBL" id="MDA7028376.1"/>
    </source>
</evidence>
<feature type="transmembrane region" description="Helical" evidence="6">
    <location>
        <begin position="123"/>
        <end position="140"/>
    </location>
</feature>
<dbReference type="InterPro" id="IPR002797">
    <property type="entry name" value="Polysacc_synth"/>
</dbReference>
<dbReference type="RefSeq" id="WP_271342195.1">
    <property type="nucleotide sequence ID" value="NZ_JAQKAB010000016.1"/>
</dbReference>
<feature type="transmembrane region" description="Helical" evidence="6">
    <location>
        <begin position="231"/>
        <end position="251"/>
    </location>
</feature>
<keyword evidence="3 6" id="KW-0812">Transmembrane</keyword>
<dbReference type="CDD" id="cd13124">
    <property type="entry name" value="MATE_SpoVB_like"/>
    <property type="match status" value="1"/>
</dbReference>
<feature type="transmembrane region" description="Helical" evidence="6">
    <location>
        <begin position="384"/>
        <end position="406"/>
    </location>
</feature>
<feature type="transmembrane region" description="Helical" evidence="6">
    <location>
        <begin position="324"/>
        <end position="343"/>
    </location>
</feature>
<proteinExistence type="predicted"/>
<feature type="transmembrane region" description="Helical" evidence="6">
    <location>
        <begin position="355"/>
        <end position="377"/>
    </location>
</feature>
<dbReference type="PANTHER" id="PTHR30250">
    <property type="entry name" value="PST FAMILY PREDICTED COLANIC ACID TRANSPORTER"/>
    <property type="match status" value="1"/>
</dbReference>
<feature type="transmembrane region" description="Helical" evidence="6">
    <location>
        <begin position="12"/>
        <end position="32"/>
    </location>
</feature>
<keyword evidence="4 6" id="KW-1133">Transmembrane helix</keyword>
<dbReference type="InterPro" id="IPR050833">
    <property type="entry name" value="Poly_Biosynth_Transport"/>
</dbReference>
<comment type="subcellular location">
    <subcellularLocation>
        <location evidence="1">Cell membrane</location>
        <topology evidence="1">Multi-pass membrane protein</topology>
    </subcellularLocation>
</comment>
<evidence type="ECO:0000313" key="8">
    <source>
        <dbReference type="Proteomes" id="UP001211894"/>
    </source>
</evidence>
<keyword evidence="8" id="KW-1185">Reference proteome</keyword>
<dbReference type="Pfam" id="PF01943">
    <property type="entry name" value="Polysacc_synt"/>
    <property type="match status" value="1"/>
</dbReference>
<feature type="transmembrane region" description="Helical" evidence="6">
    <location>
        <begin position="412"/>
        <end position="430"/>
    </location>
</feature>
<evidence type="ECO:0000256" key="1">
    <source>
        <dbReference type="ARBA" id="ARBA00004651"/>
    </source>
</evidence>
<comment type="caution">
    <text evidence="7">The sequence shown here is derived from an EMBL/GenBank/DDBJ whole genome shotgun (WGS) entry which is preliminary data.</text>
</comment>
<dbReference type="InterPro" id="IPR024923">
    <property type="entry name" value="PG_synth_SpoVB"/>
</dbReference>
<dbReference type="PIRSF" id="PIRSF038958">
    <property type="entry name" value="PG_synth_SpoVB"/>
    <property type="match status" value="1"/>
</dbReference>
<organism evidence="7 8">
    <name type="scientific">Bacillus changyiensis</name>
    <dbReference type="NCBI Taxonomy" id="3004103"/>
    <lineage>
        <taxon>Bacteria</taxon>
        <taxon>Bacillati</taxon>
        <taxon>Bacillota</taxon>
        <taxon>Bacilli</taxon>
        <taxon>Bacillales</taxon>
        <taxon>Bacillaceae</taxon>
        <taxon>Bacillus</taxon>
    </lineage>
</organism>
<evidence type="ECO:0000256" key="4">
    <source>
        <dbReference type="ARBA" id="ARBA00022989"/>
    </source>
</evidence>
<keyword evidence="2" id="KW-1003">Cell membrane</keyword>
<protein>
    <submittedName>
        <fullName evidence="7">Polysaccharide biosynthesis protein</fullName>
    </submittedName>
</protein>
<dbReference type="Proteomes" id="UP001211894">
    <property type="component" value="Unassembled WGS sequence"/>
</dbReference>
<feature type="transmembrane region" description="Helical" evidence="6">
    <location>
        <begin position="283"/>
        <end position="303"/>
    </location>
</feature>
<dbReference type="EMBL" id="JAQKAB010000016">
    <property type="protein sequence ID" value="MDA7028376.1"/>
    <property type="molecule type" value="Genomic_DNA"/>
</dbReference>
<dbReference type="PANTHER" id="PTHR30250:SF29">
    <property type="entry name" value="POLYSACCHARIDE BIOSYNTHESIS PROTEIN C-TERMINAL DOMAIN-CONTAINING PROTEIN"/>
    <property type="match status" value="1"/>
</dbReference>
<reference evidence="7 8" key="1">
    <citation type="submission" date="2023-01" db="EMBL/GenBank/DDBJ databases">
        <title>Bacillus changyiensis sp. nov., isolated from a coastal deposit.</title>
        <authorList>
            <person name="Xiao G."/>
            <person name="Lai Q."/>
            <person name="Hu Z."/>
            <person name="Shao Z."/>
        </authorList>
    </citation>
    <scope>NUCLEOTIDE SEQUENCE [LARGE SCALE GENOMIC DNA]</scope>
    <source>
        <strain evidence="7 8">CLL-7-23</strain>
    </source>
</reference>